<evidence type="ECO:0000313" key="2">
    <source>
        <dbReference type="EMBL" id="SKB83689.1"/>
    </source>
</evidence>
<keyword evidence="3" id="KW-1185">Reference proteome</keyword>
<feature type="chain" id="PRO_5013227908" evidence="1">
    <location>
        <begin position="20"/>
        <end position="131"/>
    </location>
</feature>
<keyword evidence="1" id="KW-0732">Signal</keyword>
<gene>
    <name evidence="2" type="ORF">SAMN05661099_3037</name>
</gene>
<dbReference type="AlphaFoldDB" id="A0A1T5EIJ3"/>
<proteinExistence type="predicted"/>
<protein>
    <submittedName>
        <fullName evidence="2">Uncharacterized protein</fullName>
    </submittedName>
</protein>
<evidence type="ECO:0000256" key="1">
    <source>
        <dbReference type="SAM" id="SignalP"/>
    </source>
</evidence>
<dbReference type="Proteomes" id="UP000189981">
    <property type="component" value="Unassembled WGS sequence"/>
</dbReference>
<name>A0A1T5EIJ3_9SPHI</name>
<evidence type="ECO:0000313" key="3">
    <source>
        <dbReference type="Proteomes" id="UP000189981"/>
    </source>
</evidence>
<reference evidence="3" key="1">
    <citation type="submission" date="2017-02" db="EMBL/GenBank/DDBJ databases">
        <authorList>
            <person name="Varghese N."/>
            <person name="Submissions S."/>
        </authorList>
    </citation>
    <scope>NUCLEOTIDE SEQUENCE [LARGE SCALE GENOMIC DNA]</scope>
    <source>
        <strain evidence="3">DSM 22385</strain>
    </source>
</reference>
<dbReference type="STRING" id="572036.SAMN05661099_3037"/>
<sequence length="131" mass="14297">MKAIILCIFTLLLVTVAKAQSSTASLNITLTDVQSVTFNNLALNEVVSENQGTPQSGPLQMLSQSASQVKKIASNHSEYQRLYKEFYSNKTAVGSRSLEKGSYRIAATNTPNSGAKHMNTSNLVIYQIDPR</sequence>
<dbReference type="EMBL" id="FUYR01000003">
    <property type="protein sequence ID" value="SKB83689.1"/>
    <property type="molecule type" value="Genomic_DNA"/>
</dbReference>
<dbReference type="RefSeq" id="WP_079703540.1">
    <property type="nucleotide sequence ID" value="NZ_FUYR01000003.1"/>
</dbReference>
<organism evidence="2 3">
    <name type="scientific">Daejeonella lutea</name>
    <dbReference type="NCBI Taxonomy" id="572036"/>
    <lineage>
        <taxon>Bacteria</taxon>
        <taxon>Pseudomonadati</taxon>
        <taxon>Bacteroidota</taxon>
        <taxon>Sphingobacteriia</taxon>
        <taxon>Sphingobacteriales</taxon>
        <taxon>Sphingobacteriaceae</taxon>
        <taxon>Daejeonella</taxon>
    </lineage>
</organism>
<feature type="signal peptide" evidence="1">
    <location>
        <begin position="1"/>
        <end position="19"/>
    </location>
</feature>
<accession>A0A1T5EIJ3</accession>